<dbReference type="Proteomes" id="UP000037997">
    <property type="component" value="Unassembled WGS sequence"/>
</dbReference>
<feature type="signal peptide" evidence="1">
    <location>
        <begin position="1"/>
        <end position="23"/>
    </location>
</feature>
<dbReference type="Pfam" id="PF05538">
    <property type="entry name" value="Campylo_MOMP"/>
    <property type="match status" value="1"/>
</dbReference>
<evidence type="ECO:0000313" key="3">
    <source>
        <dbReference type="Proteomes" id="UP000037997"/>
    </source>
</evidence>
<feature type="chain" id="PRO_5005870224" evidence="1">
    <location>
        <begin position="24"/>
        <end position="484"/>
    </location>
</feature>
<evidence type="ECO:0000313" key="2">
    <source>
        <dbReference type="EMBL" id="KPH56254.1"/>
    </source>
</evidence>
<dbReference type="InterPro" id="IPR023614">
    <property type="entry name" value="Porin_dom_sf"/>
</dbReference>
<organism evidence="2 3">
    <name type="scientific">Helicobacter pullorum</name>
    <dbReference type="NCBI Taxonomy" id="35818"/>
    <lineage>
        <taxon>Bacteria</taxon>
        <taxon>Pseudomonadati</taxon>
        <taxon>Campylobacterota</taxon>
        <taxon>Epsilonproteobacteria</taxon>
        <taxon>Campylobacterales</taxon>
        <taxon>Helicobacteraceae</taxon>
        <taxon>Helicobacter</taxon>
    </lineage>
</organism>
<dbReference type="AlphaFoldDB" id="A0A0N1EC33"/>
<comment type="caution">
    <text evidence="2">The sequence shown here is derived from an EMBL/GenBank/DDBJ whole genome shotgun (WGS) entry which is preliminary data.</text>
</comment>
<dbReference type="InterPro" id="IPR008439">
    <property type="entry name" value="Campylo_MOMP"/>
</dbReference>
<dbReference type="PATRIC" id="fig|35818.11.peg.458"/>
<proteinExistence type="predicted"/>
<dbReference type="RefSeq" id="WP_054197609.1">
    <property type="nucleotide sequence ID" value="NZ_JNOC01000016.1"/>
</dbReference>
<dbReference type="Gene3D" id="2.40.160.10">
    <property type="entry name" value="Porin"/>
    <property type="match status" value="1"/>
</dbReference>
<evidence type="ECO:0000256" key="1">
    <source>
        <dbReference type="SAM" id="SignalP"/>
    </source>
</evidence>
<dbReference type="SUPFAM" id="SSF56935">
    <property type="entry name" value="Porins"/>
    <property type="match status" value="1"/>
</dbReference>
<dbReference type="EMBL" id="JNOC01000016">
    <property type="protein sequence ID" value="KPH56254.1"/>
    <property type="molecule type" value="Genomic_DNA"/>
</dbReference>
<reference evidence="2 3" key="1">
    <citation type="submission" date="2014-06" db="EMBL/GenBank/DDBJ databases">
        <title>Helicobacter pullorum isolates in fresh chicken meat - phenotypic and genotypic features.</title>
        <authorList>
            <person name="Borges V."/>
            <person name="Santos A."/>
            <person name="Correia C.B."/>
            <person name="Saraiva M."/>
            <person name="Menard A."/>
            <person name="Vieira L."/>
            <person name="Sampaio D.A."/>
            <person name="Gomes J.P."/>
            <person name="Oleastro M."/>
        </authorList>
    </citation>
    <scope>NUCLEOTIDE SEQUENCE [LARGE SCALE GENOMIC DNA]</scope>
    <source>
        <strain evidence="2 3">229334/12</strain>
    </source>
</reference>
<sequence>MKFLKLSLAASVALGALSTASFAQPLEEAIKGIDVSGYLRYRYNDDRYDSAAGNEGKSANHQWRAVADFKTPVVNNIALNFGVWYNNNQNVNHGKGATVDGTDVPFAGTGLGSGSDGSFGVREFYATITPDSTATTIKIGKQLLDTPVTNAYDGDRGTGVLALNSDIPNLTLAAAAFDSWSINEVNISNPALGGSDVGTQANTIYTDGSGLSVDKPLYALAGIYGVDTNYGRFGGQLWGFYIDDAVDALVFGELSWQGSLLRAKLQYTYAALNNDNDSVFYTLYGQSISPKHANIAESNDMGVIEVGADFRNDFQLPLNITLGYMMNFADGTAVSLEDEGSNVSRKGKIWWQNAGTGISTSALRSYGNQGFGTEQEVNVFYAGVDYSFIDERLNVGLEFAWGENDISSRNGNSLNPVMVNTGIKKVEFTEITPTISWKHSKQLTLSAFYAFLSNDYTYVGTPTDADKAAEADRNRFRVEAKYSF</sequence>
<protein>
    <submittedName>
        <fullName evidence="2">Membrane protein</fullName>
    </submittedName>
</protein>
<keyword evidence="1" id="KW-0732">Signal</keyword>
<accession>A0A0N1EC33</accession>
<gene>
    <name evidence="2" type="ORF">HPU229334_02340</name>
</gene>
<name>A0A0N1EC33_9HELI</name>